<evidence type="ECO:0000256" key="6">
    <source>
        <dbReference type="ARBA" id="ARBA00022643"/>
    </source>
</evidence>
<keyword evidence="12 16" id="KW-0406">Ion transport</keyword>
<dbReference type="GO" id="GO:0006814">
    <property type="term" value="P:sodium ion transport"/>
    <property type="evidence" value="ECO:0007669"/>
    <property type="project" value="UniProtKB-UniRule"/>
</dbReference>
<evidence type="ECO:0000256" key="15">
    <source>
        <dbReference type="ARBA" id="ARBA00023201"/>
    </source>
</evidence>
<dbReference type="EC" id="7.2.1.1" evidence="16 17"/>
<keyword evidence="3" id="KW-0997">Cell inner membrane</keyword>
<keyword evidence="5 16" id="KW-0285">Flavoprotein</keyword>
<comment type="cofactor">
    <cofactor evidence="16 17">
        <name>FMN</name>
        <dbReference type="ChEBI" id="CHEBI:58210"/>
    </cofactor>
</comment>
<protein>
    <recommendedName>
        <fullName evidence="16 17">Na(+)-translocating NADH-quinone reductase subunit C</fullName>
        <shortName evidence="16 17">Na(+)-NQR subunit C</shortName>
        <shortName evidence="16 17">Na(+)-translocating NQR subunit C</shortName>
        <ecNumber evidence="16 17">7.2.1.1</ecNumber>
    </recommendedName>
    <alternativeName>
        <fullName evidence="16 17">NQR complex subunit C</fullName>
    </alternativeName>
    <alternativeName>
        <fullName evidence="16 17">NQR-1 subunit C</fullName>
    </alternativeName>
</protein>
<dbReference type="PANTHER" id="PTHR37838:SF1">
    <property type="entry name" value="NA(+)-TRANSLOCATING NADH-QUINONE REDUCTASE SUBUNIT C"/>
    <property type="match status" value="1"/>
</dbReference>
<keyword evidence="2 16" id="KW-1003">Cell membrane</keyword>
<keyword evidence="15 16" id="KW-0739">Sodium transport</keyword>
<evidence type="ECO:0000256" key="3">
    <source>
        <dbReference type="ARBA" id="ARBA00022519"/>
    </source>
</evidence>
<evidence type="ECO:0000256" key="11">
    <source>
        <dbReference type="ARBA" id="ARBA00023053"/>
    </source>
</evidence>
<dbReference type="PANTHER" id="PTHR37838">
    <property type="entry name" value="NA(+)-TRANSLOCATING NADH-QUINONE REDUCTASE SUBUNIT C"/>
    <property type="match status" value="1"/>
</dbReference>
<evidence type="ECO:0000256" key="7">
    <source>
        <dbReference type="ARBA" id="ARBA00022692"/>
    </source>
</evidence>
<keyword evidence="7 16" id="KW-0812">Transmembrane</keyword>
<evidence type="ECO:0000256" key="2">
    <source>
        <dbReference type="ARBA" id="ARBA00022475"/>
    </source>
</evidence>
<comment type="catalytic activity">
    <reaction evidence="16 17">
        <text>a ubiquinone + n Na(+)(in) + NADH + H(+) = a ubiquinol + n Na(+)(out) + NAD(+)</text>
        <dbReference type="Rhea" id="RHEA:47748"/>
        <dbReference type="Rhea" id="RHEA-COMP:9565"/>
        <dbReference type="Rhea" id="RHEA-COMP:9566"/>
        <dbReference type="ChEBI" id="CHEBI:15378"/>
        <dbReference type="ChEBI" id="CHEBI:16389"/>
        <dbReference type="ChEBI" id="CHEBI:17976"/>
        <dbReference type="ChEBI" id="CHEBI:29101"/>
        <dbReference type="ChEBI" id="CHEBI:57540"/>
        <dbReference type="ChEBI" id="CHEBI:57945"/>
        <dbReference type="EC" id="7.2.1.1"/>
    </reaction>
</comment>
<evidence type="ECO:0000256" key="12">
    <source>
        <dbReference type="ARBA" id="ARBA00023065"/>
    </source>
</evidence>
<accession>A0A1Y6D1W4</accession>
<dbReference type="GO" id="GO:0005886">
    <property type="term" value="C:plasma membrane"/>
    <property type="evidence" value="ECO:0007669"/>
    <property type="project" value="UniProtKB-SubCell"/>
</dbReference>
<feature type="transmembrane region" description="Helical" evidence="16">
    <location>
        <begin position="44"/>
        <end position="65"/>
    </location>
</feature>
<dbReference type="GO" id="GO:0016655">
    <property type="term" value="F:oxidoreductase activity, acting on NAD(P)H, quinone or similar compound as acceptor"/>
    <property type="evidence" value="ECO:0007669"/>
    <property type="project" value="UniProtKB-UniRule"/>
</dbReference>
<dbReference type="EMBL" id="FXAM01000001">
    <property type="protein sequence ID" value="SMF94552.1"/>
    <property type="molecule type" value="Genomic_DNA"/>
</dbReference>
<organism evidence="19 20">
    <name type="scientific">Methylomagnum ishizawai</name>
    <dbReference type="NCBI Taxonomy" id="1760988"/>
    <lineage>
        <taxon>Bacteria</taxon>
        <taxon>Pseudomonadati</taxon>
        <taxon>Pseudomonadota</taxon>
        <taxon>Gammaproteobacteria</taxon>
        <taxon>Methylococcales</taxon>
        <taxon>Methylococcaceae</taxon>
        <taxon>Methylomagnum</taxon>
    </lineage>
</organism>
<keyword evidence="1 16" id="KW-0813">Transport</keyword>
<evidence type="ECO:0000313" key="19">
    <source>
        <dbReference type="EMBL" id="SMF94552.1"/>
    </source>
</evidence>
<evidence type="ECO:0000256" key="9">
    <source>
        <dbReference type="ARBA" id="ARBA00022989"/>
    </source>
</evidence>
<gene>
    <name evidence="16" type="primary">nqrC</name>
    <name evidence="19" type="ORF">SAMN02949497_1871</name>
</gene>
<sequence>MSNSENLNAAPPMPKSKLAQYIETMQQKMQPILDLPNDSFKKTVMVALWLCLAGAVVVAGSAVSLKPLQESNKARDEKVNILEVADLLKADTNVDAVFNNIETKIVDLATGDYVDSVDAKTYDQWKAAKDPGMSDAIPPEKDIASIKRKPKYAKVYLVKEGGQLKSVILPVNGYGLWSTMYGFISLEADAQTVVGMNLYDQAETPGLGGEVVNPKWKALWKGKKVYNFTGKELHESNLSEKGQAIEIGEVALGLVKGSVEPGKPGSEFQVDALAGATLTSRGVSNLVQYWMGKEGYGIYLAKLRSARG</sequence>
<evidence type="ECO:0000259" key="18">
    <source>
        <dbReference type="SMART" id="SM00900"/>
    </source>
</evidence>
<keyword evidence="20" id="KW-1185">Reference proteome</keyword>
<dbReference type="HAMAP" id="MF_00427">
    <property type="entry name" value="NqrC"/>
    <property type="match status" value="1"/>
</dbReference>
<evidence type="ECO:0000256" key="14">
    <source>
        <dbReference type="ARBA" id="ARBA00023136"/>
    </source>
</evidence>
<comment type="caution">
    <text evidence="16">Lacks conserved residue(s) required for the propagation of feature annotation.</text>
</comment>
<proteinExistence type="inferred from homology"/>
<dbReference type="Pfam" id="PF04205">
    <property type="entry name" value="FMN_bind"/>
    <property type="match status" value="1"/>
</dbReference>
<dbReference type="PIRSF" id="PIRSF009437">
    <property type="entry name" value="NQR-1_subunit_C"/>
    <property type="match status" value="1"/>
</dbReference>
<evidence type="ECO:0000256" key="10">
    <source>
        <dbReference type="ARBA" id="ARBA00023027"/>
    </source>
</evidence>
<dbReference type="NCBIfam" id="TIGR01938">
    <property type="entry name" value="nqrC"/>
    <property type="match status" value="1"/>
</dbReference>
<dbReference type="Proteomes" id="UP000192923">
    <property type="component" value="Unassembled WGS sequence"/>
</dbReference>
<comment type="subcellular location">
    <subcellularLocation>
        <location evidence="16">Cell membrane</location>
        <topology evidence="16">Single-pass membrane protein</topology>
    </subcellularLocation>
</comment>
<evidence type="ECO:0000256" key="16">
    <source>
        <dbReference type="HAMAP-Rule" id="MF_00427"/>
    </source>
</evidence>
<evidence type="ECO:0000256" key="4">
    <source>
        <dbReference type="ARBA" id="ARBA00022553"/>
    </source>
</evidence>
<keyword evidence="4 16" id="KW-0597">Phosphoprotein</keyword>
<comment type="subunit">
    <text evidence="16 17">Composed of six subunits; NqrA, NqrB, NqrC, NqrD, NqrE and NqrF.</text>
</comment>
<evidence type="ECO:0000256" key="5">
    <source>
        <dbReference type="ARBA" id="ARBA00022630"/>
    </source>
</evidence>
<feature type="domain" description="FMN-binding" evidence="18">
    <location>
        <begin position="175"/>
        <end position="294"/>
    </location>
</feature>
<dbReference type="SMART" id="SM00900">
    <property type="entry name" value="FMN_bind"/>
    <property type="match status" value="1"/>
</dbReference>
<dbReference type="AlphaFoldDB" id="A0A1Y6D1W4"/>
<dbReference type="InterPro" id="IPR010204">
    <property type="entry name" value="NqrC"/>
</dbReference>
<evidence type="ECO:0000256" key="17">
    <source>
        <dbReference type="PIRNR" id="PIRNR009437"/>
    </source>
</evidence>
<keyword evidence="9 16" id="KW-1133">Transmembrane helix</keyword>
<evidence type="ECO:0000256" key="13">
    <source>
        <dbReference type="ARBA" id="ARBA00023075"/>
    </source>
</evidence>
<name>A0A1Y6D1W4_9GAMM</name>
<keyword evidence="11 16" id="KW-0915">Sodium</keyword>
<dbReference type="GO" id="GO:0010181">
    <property type="term" value="F:FMN binding"/>
    <property type="evidence" value="ECO:0007669"/>
    <property type="project" value="UniProtKB-UniRule"/>
</dbReference>
<keyword evidence="8 16" id="KW-1278">Translocase</keyword>
<keyword evidence="14 16" id="KW-0472">Membrane</keyword>
<keyword evidence="13 16" id="KW-0830">Ubiquinone</keyword>
<dbReference type="InterPro" id="IPR007329">
    <property type="entry name" value="FMN-bd"/>
</dbReference>
<feature type="modified residue" description="FMN phosphoryl threonine" evidence="16">
    <location>
        <position position="277"/>
    </location>
</feature>
<dbReference type="STRING" id="1760988.SAMN02949497_1871"/>
<evidence type="ECO:0000256" key="1">
    <source>
        <dbReference type="ARBA" id="ARBA00022448"/>
    </source>
</evidence>
<comment type="similarity">
    <text evidence="16 17">Belongs to the NqrC family.</text>
</comment>
<keyword evidence="6 16" id="KW-0288">FMN</keyword>
<evidence type="ECO:0000313" key="20">
    <source>
        <dbReference type="Proteomes" id="UP000192923"/>
    </source>
</evidence>
<keyword evidence="10 16" id="KW-0520">NAD</keyword>
<comment type="function">
    <text evidence="16">NQR complex catalyzes the reduction of ubiquinone-1 to ubiquinol by two successive reactions, coupled with the transport of Na(+) ions from the cytoplasm to the periplasm. NqrA to NqrE are probably involved in the second step, the conversion of ubisemiquinone to ubiquinol.</text>
</comment>
<evidence type="ECO:0000256" key="8">
    <source>
        <dbReference type="ARBA" id="ARBA00022967"/>
    </source>
</evidence>
<reference evidence="19 20" key="1">
    <citation type="submission" date="2016-12" db="EMBL/GenBank/DDBJ databases">
        <authorList>
            <person name="Song W.-J."/>
            <person name="Kurnit D.M."/>
        </authorList>
    </citation>
    <scope>NUCLEOTIDE SEQUENCE [LARGE SCALE GENOMIC DNA]</scope>
    <source>
        <strain evidence="19 20">175</strain>
    </source>
</reference>
<dbReference type="NCBIfam" id="NF003749">
    <property type="entry name" value="PRK05346.1-5"/>
    <property type="match status" value="1"/>
</dbReference>